<evidence type="ECO:0000313" key="2">
    <source>
        <dbReference type="EMBL" id="GEC64599.1"/>
    </source>
</evidence>
<accession>A0ABQ0SH12</accession>
<protein>
    <submittedName>
        <fullName evidence="2">Uncharacterized protein</fullName>
    </submittedName>
</protein>
<feature type="chain" id="PRO_5047088299" evidence="1">
    <location>
        <begin position="20"/>
        <end position="115"/>
    </location>
</feature>
<name>A0ABQ0SH12_NOVHA</name>
<organism evidence="2 3">
    <name type="scientific">Novacetimonas hansenii</name>
    <name type="common">Komagataeibacter hansenii</name>
    <dbReference type="NCBI Taxonomy" id="436"/>
    <lineage>
        <taxon>Bacteria</taxon>
        <taxon>Pseudomonadati</taxon>
        <taxon>Pseudomonadota</taxon>
        <taxon>Alphaproteobacteria</taxon>
        <taxon>Acetobacterales</taxon>
        <taxon>Acetobacteraceae</taxon>
        <taxon>Novacetimonas</taxon>
    </lineage>
</organism>
<keyword evidence="3" id="KW-1185">Reference proteome</keyword>
<gene>
    <name evidence="2" type="ORF">GHA01_24480</name>
</gene>
<evidence type="ECO:0000313" key="3">
    <source>
        <dbReference type="Proteomes" id="UP000319478"/>
    </source>
</evidence>
<sequence length="115" mass="12354">MKKLILACALCSPLFLLNACSEKNAEKGVYTAEATYVLLAKAADQYETGKLGIIPDANIIALIKQYEQTAYTDITALSTKAQAGQAITATEELSVTQAVETLKDFLTEKGIYTGE</sequence>
<feature type="signal peptide" evidence="1">
    <location>
        <begin position="1"/>
        <end position="19"/>
    </location>
</feature>
<dbReference type="Proteomes" id="UP000319478">
    <property type="component" value="Unassembled WGS sequence"/>
</dbReference>
<proteinExistence type="predicted"/>
<evidence type="ECO:0000256" key="1">
    <source>
        <dbReference type="SAM" id="SignalP"/>
    </source>
</evidence>
<keyword evidence="1" id="KW-0732">Signal</keyword>
<dbReference type="EMBL" id="BJNN01000127">
    <property type="protein sequence ID" value="GEC64599.1"/>
    <property type="molecule type" value="Genomic_DNA"/>
</dbReference>
<reference evidence="2 3" key="1">
    <citation type="submission" date="2019-06" db="EMBL/GenBank/DDBJ databases">
        <title>Whole genome shotgun sequence of Komagataeibacter hansenii NBRC 14820.</title>
        <authorList>
            <person name="Hosoyama A."/>
            <person name="Uohara A."/>
            <person name="Ohji S."/>
            <person name="Ichikawa N."/>
        </authorList>
    </citation>
    <scope>NUCLEOTIDE SEQUENCE [LARGE SCALE GENOMIC DNA]</scope>
    <source>
        <strain evidence="2 3">NBRC 14820</strain>
    </source>
</reference>
<dbReference type="RefSeq" id="WP_141312931.1">
    <property type="nucleotide sequence ID" value="NZ_BJNN01000127.1"/>
</dbReference>
<comment type="caution">
    <text evidence="2">The sequence shown here is derived from an EMBL/GenBank/DDBJ whole genome shotgun (WGS) entry which is preliminary data.</text>
</comment>